<dbReference type="PANTHER" id="PTHR23080:SF141">
    <property type="entry name" value="TRANSPOSASE HELIX-TURN-HELIX DOMAIN-CONTAINING PROTEIN"/>
    <property type="match status" value="1"/>
</dbReference>
<sequence length="161" mass="17033">MKLRLSLLSEDPADRFGVSTATVSSVFTTWIRVLSSILGQFVSNPSKEVVRAVLPPSFKNKRCYGPIQNQTATFPTCQQIYWCNVKIEGPLSGIDSSRYRNICVLLTGDIPLTGAEQQSGAVSQVGAVPQAGAVQLAVAVPLTGTVPQAGAVQQTGAIQQA</sequence>
<comment type="caution">
    <text evidence="2">The sequence shown here is derived from an EMBL/GenBank/DDBJ whole genome shotgun (WGS) entry which is preliminary data.</text>
</comment>
<reference evidence="2" key="1">
    <citation type="submission" date="2018-11" db="EMBL/GenBank/DDBJ databases">
        <authorList>
            <person name="Alioto T."/>
            <person name="Alioto T."/>
        </authorList>
    </citation>
    <scope>NUCLEOTIDE SEQUENCE</scope>
</reference>
<dbReference type="Pfam" id="PF13613">
    <property type="entry name" value="HTH_Tnp_4"/>
    <property type="match status" value="1"/>
</dbReference>
<evidence type="ECO:0000313" key="2">
    <source>
        <dbReference type="EMBL" id="VDH93456.1"/>
    </source>
</evidence>
<evidence type="ECO:0000259" key="1">
    <source>
        <dbReference type="Pfam" id="PF13613"/>
    </source>
</evidence>
<evidence type="ECO:0000313" key="3">
    <source>
        <dbReference type="Proteomes" id="UP000596742"/>
    </source>
</evidence>
<dbReference type="EMBL" id="UYJE01000465">
    <property type="protein sequence ID" value="VDH93456.1"/>
    <property type="molecule type" value="Genomic_DNA"/>
</dbReference>
<gene>
    <name evidence="2" type="ORF">MGAL_10B069946</name>
</gene>
<keyword evidence="3" id="KW-1185">Reference proteome</keyword>
<dbReference type="Proteomes" id="UP000596742">
    <property type="component" value="Unassembled WGS sequence"/>
</dbReference>
<feature type="domain" description="Transposase Helix-turn-helix" evidence="1">
    <location>
        <begin position="1"/>
        <end position="35"/>
    </location>
</feature>
<dbReference type="PANTHER" id="PTHR23080">
    <property type="entry name" value="THAP DOMAIN PROTEIN"/>
    <property type="match status" value="1"/>
</dbReference>
<accession>A0A8B6BQ61</accession>
<dbReference type="InterPro" id="IPR027805">
    <property type="entry name" value="Transposase_HTH_dom"/>
</dbReference>
<proteinExistence type="predicted"/>
<dbReference type="AlphaFoldDB" id="A0A8B6BQ61"/>
<protein>
    <recommendedName>
        <fullName evidence="1">Transposase Helix-turn-helix domain-containing protein</fullName>
    </recommendedName>
</protein>
<name>A0A8B6BQ61_MYTGA</name>
<organism evidence="2 3">
    <name type="scientific">Mytilus galloprovincialis</name>
    <name type="common">Mediterranean mussel</name>
    <dbReference type="NCBI Taxonomy" id="29158"/>
    <lineage>
        <taxon>Eukaryota</taxon>
        <taxon>Metazoa</taxon>
        <taxon>Spiralia</taxon>
        <taxon>Lophotrochozoa</taxon>
        <taxon>Mollusca</taxon>
        <taxon>Bivalvia</taxon>
        <taxon>Autobranchia</taxon>
        <taxon>Pteriomorphia</taxon>
        <taxon>Mytilida</taxon>
        <taxon>Mytiloidea</taxon>
        <taxon>Mytilidae</taxon>
        <taxon>Mytilinae</taxon>
        <taxon>Mytilus</taxon>
    </lineage>
</organism>